<evidence type="ECO:0000256" key="2">
    <source>
        <dbReference type="SAM" id="Phobius"/>
    </source>
</evidence>
<evidence type="ECO:0000256" key="1">
    <source>
        <dbReference type="SAM" id="MobiDB-lite"/>
    </source>
</evidence>
<feature type="compositionally biased region" description="Acidic residues" evidence="1">
    <location>
        <begin position="338"/>
        <end position="357"/>
    </location>
</feature>
<dbReference type="GO" id="GO:0004519">
    <property type="term" value="F:endonuclease activity"/>
    <property type="evidence" value="ECO:0007669"/>
    <property type="project" value="UniProtKB-KW"/>
</dbReference>
<keyword evidence="2" id="KW-0472">Membrane</keyword>
<dbReference type="AlphaFoldDB" id="A0A5C6ABE3"/>
<keyword evidence="2" id="KW-0812">Transmembrane</keyword>
<gene>
    <name evidence="4" type="ORF">Pla108_24610</name>
</gene>
<dbReference type="GO" id="GO:0004527">
    <property type="term" value="F:exonuclease activity"/>
    <property type="evidence" value="ECO:0007669"/>
    <property type="project" value="UniProtKB-KW"/>
</dbReference>
<accession>A0A5C6ABE3</accession>
<keyword evidence="4" id="KW-0269">Exonuclease</keyword>
<feature type="region of interest" description="Disordered" evidence="1">
    <location>
        <begin position="327"/>
        <end position="371"/>
    </location>
</feature>
<organism evidence="4 5">
    <name type="scientific">Botrimarina colliarenosi</name>
    <dbReference type="NCBI Taxonomy" id="2528001"/>
    <lineage>
        <taxon>Bacteria</taxon>
        <taxon>Pseudomonadati</taxon>
        <taxon>Planctomycetota</taxon>
        <taxon>Planctomycetia</taxon>
        <taxon>Pirellulales</taxon>
        <taxon>Lacipirellulaceae</taxon>
        <taxon>Botrimarina</taxon>
    </lineage>
</organism>
<reference evidence="4 5" key="1">
    <citation type="submission" date="2019-02" db="EMBL/GenBank/DDBJ databases">
        <title>Deep-cultivation of Planctomycetes and their phenomic and genomic characterization uncovers novel biology.</title>
        <authorList>
            <person name="Wiegand S."/>
            <person name="Jogler M."/>
            <person name="Boedeker C."/>
            <person name="Pinto D."/>
            <person name="Vollmers J."/>
            <person name="Rivas-Marin E."/>
            <person name="Kohn T."/>
            <person name="Peeters S.H."/>
            <person name="Heuer A."/>
            <person name="Rast P."/>
            <person name="Oberbeckmann S."/>
            <person name="Bunk B."/>
            <person name="Jeske O."/>
            <person name="Meyerdierks A."/>
            <person name="Storesund J.E."/>
            <person name="Kallscheuer N."/>
            <person name="Luecker S."/>
            <person name="Lage O.M."/>
            <person name="Pohl T."/>
            <person name="Merkel B.J."/>
            <person name="Hornburger P."/>
            <person name="Mueller R.-W."/>
            <person name="Bruemmer F."/>
            <person name="Labrenz M."/>
            <person name="Spormann A.M."/>
            <person name="Op Den Camp H."/>
            <person name="Overmann J."/>
            <person name="Amann R."/>
            <person name="Jetten M.S.M."/>
            <person name="Mascher T."/>
            <person name="Medema M.H."/>
            <person name="Devos D.P."/>
            <person name="Kaster A.-K."/>
            <person name="Ovreas L."/>
            <person name="Rohde M."/>
            <person name="Galperin M.Y."/>
            <person name="Jogler C."/>
        </authorList>
    </citation>
    <scope>NUCLEOTIDE SEQUENCE [LARGE SCALE GENOMIC DNA]</scope>
    <source>
        <strain evidence="4 5">Pla108</strain>
    </source>
</reference>
<proteinExistence type="predicted"/>
<keyword evidence="2" id="KW-1133">Transmembrane helix</keyword>
<evidence type="ECO:0000259" key="3">
    <source>
        <dbReference type="Pfam" id="PF03372"/>
    </source>
</evidence>
<keyword evidence="4" id="KW-0255">Endonuclease</keyword>
<dbReference type="Gene3D" id="3.60.10.10">
    <property type="entry name" value="Endonuclease/exonuclease/phosphatase"/>
    <property type="match status" value="1"/>
</dbReference>
<feature type="transmembrane region" description="Helical" evidence="2">
    <location>
        <begin position="7"/>
        <end position="30"/>
    </location>
</feature>
<dbReference type="SUPFAM" id="SSF56219">
    <property type="entry name" value="DNase I-like"/>
    <property type="match status" value="1"/>
</dbReference>
<feature type="domain" description="Endonuclease/exonuclease/phosphatase" evidence="3">
    <location>
        <begin position="106"/>
        <end position="318"/>
    </location>
</feature>
<evidence type="ECO:0000313" key="4">
    <source>
        <dbReference type="EMBL" id="TWT96687.1"/>
    </source>
</evidence>
<dbReference type="Proteomes" id="UP000317421">
    <property type="component" value="Unassembled WGS sequence"/>
</dbReference>
<dbReference type="InterPro" id="IPR005135">
    <property type="entry name" value="Endo/exonuclease/phosphatase"/>
</dbReference>
<dbReference type="EMBL" id="SJPR01000003">
    <property type="protein sequence ID" value="TWT96687.1"/>
    <property type="molecule type" value="Genomic_DNA"/>
</dbReference>
<keyword evidence="5" id="KW-1185">Reference proteome</keyword>
<dbReference type="Pfam" id="PF03372">
    <property type="entry name" value="Exo_endo_phos"/>
    <property type="match status" value="1"/>
</dbReference>
<keyword evidence="4" id="KW-0540">Nuclease</keyword>
<feature type="transmembrane region" description="Helical" evidence="2">
    <location>
        <begin position="36"/>
        <end position="54"/>
    </location>
</feature>
<comment type="caution">
    <text evidence="4">The sequence shown here is derived from an EMBL/GenBank/DDBJ whole genome shotgun (WGS) entry which is preliminary data.</text>
</comment>
<feature type="transmembrane region" description="Helical" evidence="2">
    <location>
        <begin position="66"/>
        <end position="88"/>
    </location>
</feature>
<evidence type="ECO:0000313" key="5">
    <source>
        <dbReference type="Proteomes" id="UP000317421"/>
    </source>
</evidence>
<keyword evidence="4" id="KW-0378">Hydrolase</keyword>
<protein>
    <submittedName>
        <fullName evidence="4">Endonuclease/Exonuclease/phosphatase family protein</fullName>
    </submittedName>
</protein>
<sequence>MIPSVILSILVGLLVVVTVAPLLPVGAWFVRLGDFPRMQIVAVAALLGILVAMLDVGRGPLERLTWLGVCGLVVLWQASHFVALTPLWPVESPAADGKDAIRVAVANLRFENTQREQVVEELTALDADVLLLIEIDEAWAEALKPLRSKYPHRHGVVAEEGLGMILWSKLSVSGCEVRHLVSEQRPSIFADIETPDGATVHFVGVHPTPPGLYEEDHDERHDSRIRDAELMLVAREVAERPDDRWLVTGDFNDVAWSHTTRLFKRMSGLKDPRVGRGLYNTYHADYPLVLRFPIDHVFVSAGAGVADLRRFRPTGSDHFGILTSLAFQSSEKSRPDPEGDDPEESAELIAEGLDDAEAMAPDDPPEKSASP</sequence>
<dbReference type="InterPro" id="IPR036691">
    <property type="entry name" value="Endo/exonu/phosph_ase_sf"/>
</dbReference>
<name>A0A5C6ABE3_9BACT</name>